<dbReference type="Gene3D" id="3.90.350.10">
    <property type="entry name" value="Transposase Inhibitor Protein From Tn5, Chain A, domain 1"/>
    <property type="match status" value="1"/>
</dbReference>
<sequence>MLVKQHMTPSDPLACAIKDVASAQKTTFATTQAVWRFLNNDRIAFSQLNEPIIALAREEITRSAHQYALVAHDWSRLHYAHPSKEQRRQMTHKTDVGYELRSSLLIDAASGLPVAPLGQTLTDSTYCHSTLNDARSEPLTHLDALTADITRLEALGFDKKMVHIIDREGDSIGHMRTLSEQGFYWLIRGKEGHRVQYQGKTKKVGEVADELRFQVQKTVNYKGKKAHLAVSETGVSITRAAQSKQKDKDTNNRVPKQPGKALAVRLVVVRLSDDEGKELGRWTLLTNTEEAIRCDEIAQWYYWRWNIESFFKLLKSAGHDVGSWLQRSARAILRRLLIASMACVLVWRLQRSEGEENARARRLICRLSGRQQKRGRLESAPALLAGLSILLNTLMLLSEYTPEELTLLAARALGQLGDV</sequence>
<dbReference type="AlphaFoldDB" id="A0A2D0KT08"/>
<evidence type="ECO:0000313" key="2">
    <source>
        <dbReference type="EMBL" id="PHM66596.1"/>
    </source>
</evidence>
<reference evidence="2 3" key="1">
    <citation type="journal article" date="2017" name="Nat. Microbiol.">
        <title>Natural product diversity associated with the nematode symbionts Photorhabdus and Xenorhabdus.</title>
        <authorList>
            <person name="Tobias N.J."/>
            <person name="Wolff H."/>
            <person name="Djahanschiri B."/>
            <person name="Grundmann F."/>
            <person name="Kronenwerth M."/>
            <person name="Shi Y.M."/>
            <person name="Simonyi S."/>
            <person name="Grun P."/>
            <person name="Shapiro-Ilan D."/>
            <person name="Pidot S.J."/>
            <person name="Stinear T.P."/>
            <person name="Ebersberger I."/>
            <person name="Bode H.B."/>
        </authorList>
    </citation>
    <scope>NUCLEOTIDE SEQUENCE [LARGE SCALE GENOMIC DNA]</scope>
    <source>
        <strain evidence="2 3">DSM 17907</strain>
    </source>
</reference>
<dbReference type="Proteomes" id="UP000221101">
    <property type="component" value="Unassembled WGS sequence"/>
</dbReference>
<protein>
    <recommendedName>
        <fullName evidence="1">Transposase IS4-like domain-containing protein</fullName>
    </recommendedName>
</protein>
<dbReference type="GO" id="GO:0003677">
    <property type="term" value="F:DNA binding"/>
    <property type="evidence" value="ECO:0007669"/>
    <property type="project" value="InterPro"/>
</dbReference>
<name>A0A2D0KT08_9GAMM</name>
<evidence type="ECO:0000259" key="1">
    <source>
        <dbReference type="Pfam" id="PF01609"/>
    </source>
</evidence>
<keyword evidence="3" id="KW-1185">Reference proteome</keyword>
<evidence type="ECO:0000313" key="3">
    <source>
        <dbReference type="Proteomes" id="UP000221101"/>
    </source>
</evidence>
<dbReference type="GO" id="GO:0004803">
    <property type="term" value="F:transposase activity"/>
    <property type="evidence" value="ECO:0007669"/>
    <property type="project" value="InterPro"/>
</dbReference>
<accession>A0A2D0KT08</accession>
<gene>
    <name evidence="2" type="ORF">Xkoz_03827</name>
</gene>
<dbReference type="GO" id="GO:0006313">
    <property type="term" value="P:DNA transposition"/>
    <property type="evidence" value="ECO:0007669"/>
    <property type="project" value="InterPro"/>
</dbReference>
<dbReference type="SUPFAM" id="SSF53098">
    <property type="entry name" value="Ribonuclease H-like"/>
    <property type="match status" value="1"/>
</dbReference>
<proteinExistence type="predicted"/>
<dbReference type="PANTHER" id="PTHR33258">
    <property type="entry name" value="TRANSPOSASE INSL FOR INSERTION SEQUENCE ELEMENT IS186A-RELATED"/>
    <property type="match status" value="1"/>
</dbReference>
<dbReference type="InterPro" id="IPR002559">
    <property type="entry name" value="Transposase_11"/>
</dbReference>
<dbReference type="PANTHER" id="PTHR33258:SF1">
    <property type="entry name" value="TRANSPOSASE INSL FOR INSERTION SEQUENCE ELEMENT IS186A-RELATED"/>
    <property type="match status" value="1"/>
</dbReference>
<dbReference type="Pfam" id="PF01609">
    <property type="entry name" value="DDE_Tnp_1"/>
    <property type="match status" value="1"/>
</dbReference>
<dbReference type="EMBL" id="NJCX01000076">
    <property type="protein sequence ID" value="PHM66596.1"/>
    <property type="molecule type" value="Genomic_DNA"/>
</dbReference>
<organism evidence="2 3">
    <name type="scientific">Xenorhabdus kozodoii</name>
    <dbReference type="NCBI Taxonomy" id="351676"/>
    <lineage>
        <taxon>Bacteria</taxon>
        <taxon>Pseudomonadati</taxon>
        <taxon>Pseudomonadota</taxon>
        <taxon>Gammaproteobacteria</taxon>
        <taxon>Enterobacterales</taxon>
        <taxon>Morganellaceae</taxon>
        <taxon>Xenorhabdus</taxon>
    </lineage>
</organism>
<comment type="caution">
    <text evidence="2">The sequence shown here is derived from an EMBL/GenBank/DDBJ whole genome shotgun (WGS) entry which is preliminary data.</text>
</comment>
<feature type="domain" description="Transposase IS4-like" evidence="1">
    <location>
        <begin position="69"/>
        <end position="326"/>
    </location>
</feature>
<dbReference type="InterPro" id="IPR012337">
    <property type="entry name" value="RNaseH-like_sf"/>
</dbReference>